<keyword evidence="5" id="KW-1185">Reference proteome</keyword>
<dbReference type="RefSeq" id="WP_377978690.1">
    <property type="nucleotide sequence ID" value="NZ_JBBKXY010000002.1"/>
</dbReference>
<name>A0ABW6DDR6_9BACT</name>
<dbReference type="EMBL" id="JBBKXY010000002">
    <property type="protein sequence ID" value="MFD3293443.1"/>
    <property type="molecule type" value="Genomic_DNA"/>
</dbReference>
<dbReference type="InterPro" id="IPR005181">
    <property type="entry name" value="SASA"/>
</dbReference>
<dbReference type="InterPro" id="IPR039329">
    <property type="entry name" value="SIAE"/>
</dbReference>
<dbReference type="Pfam" id="PF03629">
    <property type="entry name" value="SASA"/>
    <property type="match status" value="1"/>
</dbReference>
<comment type="caution">
    <text evidence="4">The sequence shown here is derived from an EMBL/GenBank/DDBJ whole genome shotgun (WGS) entry which is preliminary data.</text>
</comment>
<keyword evidence="2" id="KW-0732">Signal</keyword>
<evidence type="ECO:0000313" key="5">
    <source>
        <dbReference type="Proteomes" id="UP001598112"/>
    </source>
</evidence>
<evidence type="ECO:0000256" key="2">
    <source>
        <dbReference type="SAM" id="SignalP"/>
    </source>
</evidence>
<feature type="domain" description="Sialate O-acetylesterase" evidence="3">
    <location>
        <begin position="105"/>
        <end position="348"/>
    </location>
</feature>
<reference evidence="4 5" key="1">
    <citation type="submission" date="2024-03" db="EMBL/GenBank/DDBJ databases">
        <title>Aquirufa genome sequencing.</title>
        <authorList>
            <person name="Pitt A."/>
            <person name="Hahn M.W."/>
        </authorList>
    </citation>
    <scope>NUCLEOTIDE SEQUENCE [LARGE SCALE GENOMIC DNA]</scope>
    <source>
        <strain evidence="4 5">KTFRIE-69F</strain>
    </source>
</reference>
<evidence type="ECO:0000256" key="1">
    <source>
        <dbReference type="ARBA" id="ARBA00022801"/>
    </source>
</evidence>
<dbReference type="Gene3D" id="3.40.50.1110">
    <property type="entry name" value="SGNH hydrolase"/>
    <property type="match status" value="1"/>
</dbReference>
<evidence type="ECO:0000313" key="4">
    <source>
        <dbReference type="EMBL" id="MFD3293443.1"/>
    </source>
</evidence>
<evidence type="ECO:0000259" key="3">
    <source>
        <dbReference type="Pfam" id="PF03629"/>
    </source>
</evidence>
<dbReference type="SUPFAM" id="SSF52266">
    <property type="entry name" value="SGNH hydrolase"/>
    <property type="match status" value="1"/>
</dbReference>
<dbReference type="InterPro" id="IPR036514">
    <property type="entry name" value="SGNH_hydro_sf"/>
</dbReference>
<dbReference type="Proteomes" id="UP001598112">
    <property type="component" value="Unassembled WGS sequence"/>
</dbReference>
<protein>
    <submittedName>
        <fullName evidence="4">Sialate O-acetylesterase</fullName>
    </submittedName>
</protein>
<keyword evidence="1" id="KW-0378">Hydrolase</keyword>
<sequence length="464" mass="52345">MKKVLFLIGCIIAQFSAKADVQLPAIIGDHMVLQQKSKVKLWGWTTNPNETVQVKVSWDTTHYKVNAKYGHWMLDVNTPAASENQSISVSGTNNTIQISDVLIGEVWVFSGQSNMEWSGDQNLRETLDEMPNATNKRIRFFYIPKATADFPQEDVRAKWVVCNPEAMKSFSAIGYFFGKKLNEKLGVPMGLINSNWGGTPAEVWVPQDKVISNPTLANAAKKLQTYEWWSSRAGDNYNAMIAPILNYQIAGVLWYQGESNVSQYSTYTELMNELILSWRAGFKKNVPFYFAQIAPFDKYPSNFGAKLREAQTKNLALENTAMVVLTDLVPDVSNIHPTQKIEVANRFANLALVKNYGQDVGPIFYPKYDRLKIEKNKIRIYFREIGSKLVTKDGAEPSHLMIAGEDQKFYPAKGKIDGTTLVVSSDEVTNPVAVRFAFNNTDMPNLFTKEGLPVNLFRTDNWDN</sequence>
<gene>
    <name evidence="4" type="ORF">SKC35_07075</name>
</gene>
<dbReference type="PANTHER" id="PTHR22901">
    <property type="entry name" value="SIALATE O-ACETYLESTERASE"/>
    <property type="match status" value="1"/>
</dbReference>
<feature type="signal peptide" evidence="2">
    <location>
        <begin position="1"/>
        <end position="19"/>
    </location>
</feature>
<proteinExistence type="predicted"/>
<organism evidence="4 5">
    <name type="scientific">Aquirufa originis</name>
    <dbReference type="NCBI Taxonomy" id="3096514"/>
    <lineage>
        <taxon>Bacteria</taxon>
        <taxon>Pseudomonadati</taxon>
        <taxon>Bacteroidota</taxon>
        <taxon>Cytophagia</taxon>
        <taxon>Cytophagales</taxon>
        <taxon>Flectobacillaceae</taxon>
        <taxon>Aquirufa</taxon>
    </lineage>
</organism>
<feature type="chain" id="PRO_5045340664" evidence="2">
    <location>
        <begin position="20"/>
        <end position="464"/>
    </location>
</feature>
<accession>A0ABW6DDR6</accession>
<dbReference type="PANTHER" id="PTHR22901:SF0">
    <property type="entry name" value="SIALATE O-ACETYLESTERASE"/>
    <property type="match status" value="1"/>
</dbReference>